<dbReference type="Proteomes" id="UP001180845">
    <property type="component" value="Unassembled WGS sequence"/>
</dbReference>
<dbReference type="RefSeq" id="WP_310274292.1">
    <property type="nucleotide sequence ID" value="NZ_JAVDXW010000001.1"/>
</dbReference>
<dbReference type="AlphaFoldDB" id="A0AAE3ZFE0"/>
<reference evidence="1" key="1">
    <citation type="submission" date="2023-07" db="EMBL/GenBank/DDBJ databases">
        <title>Sequencing the genomes of 1000 actinobacteria strains.</title>
        <authorList>
            <person name="Klenk H.-P."/>
        </authorList>
    </citation>
    <scope>NUCLEOTIDE SEQUENCE</scope>
    <source>
        <strain evidence="1">DSM 45977</strain>
    </source>
</reference>
<evidence type="ECO:0000313" key="1">
    <source>
        <dbReference type="EMBL" id="MDR7302618.1"/>
    </source>
</evidence>
<dbReference type="EMBL" id="JAVDXW010000001">
    <property type="protein sequence ID" value="MDR7302618.1"/>
    <property type="molecule type" value="Genomic_DNA"/>
</dbReference>
<comment type="caution">
    <text evidence="1">The sequence shown here is derived from an EMBL/GenBank/DDBJ whole genome shotgun (WGS) entry which is preliminary data.</text>
</comment>
<gene>
    <name evidence="1" type="ORF">JOF55_002799</name>
</gene>
<keyword evidence="2" id="KW-1185">Reference proteome</keyword>
<evidence type="ECO:0000313" key="2">
    <source>
        <dbReference type="Proteomes" id="UP001180845"/>
    </source>
</evidence>
<accession>A0AAE3ZFE0</accession>
<protein>
    <submittedName>
        <fullName evidence="1">Uncharacterized protein</fullName>
    </submittedName>
</protein>
<organism evidence="1 2">
    <name type="scientific">Haloactinomyces albus</name>
    <dbReference type="NCBI Taxonomy" id="1352928"/>
    <lineage>
        <taxon>Bacteria</taxon>
        <taxon>Bacillati</taxon>
        <taxon>Actinomycetota</taxon>
        <taxon>Actinomycetes</taxon>
        <taxon>Actinopolysporales</taxon>
        <taxon>Actinopolysporaceae</taxon>
        <taxon>Haloactinomyces</taxon>
    </lineage>
</organism>
<proteinExistence type="predicted"/>
<name>A0AAE3ZFE0_9ACTN</name>
<sequence length="170" mass="19567">MGIFDWFTGTKRPEDGVVPRSPQEVYQALLTVNRPTAPFVVRDGSPEGVDLVSEWRIMESAWYEYFKTFSVTKTYKVLMRINPPDNEVRSTDHVWEIDWTKGFPEIKQEAEFGRGQAKKVERLWRLGRDKNGKLELQERATFSSGELKSPLQDAVTGLGWTWRGVSIGKL</sequence>